<dbReference type="AlphaFoldDB" id="A0A2H1JRF2"/>
<organism evidence="2 3">
    <name type="scientific">Brevibacterium linens ATCC 9172</name>
    <dbReference type="NCBI Taxonomy" id="1255617"/>
    <lineage>
        <taxon>Bacteria</taxon>
        <taxon>Bacillati</taxon>
        <taxon>Actinomycetota</taxon>
        <taxon>Actinomycetes</taxon>
        <taxon>Micrococcales</taxon>
        <taxon>Brevibacteriaceae</taxon>
        <taxon>Brevibacterium</taxon>
    </lineage>
</organism>
<gene>
    <name evidence="2" type="ORF">BLIN9172_02430</name>
</gene>
<sequence length="103" mass="11051">MSSRSRLTSAFSRFTSTDSSLVTPGRVPSSTSACASQRRTDSRETPSWRATAAVAAVKVGYSWAWSRTSRTHLARSWGSIFFGMLSILPNLNSSGIKPGAVHG</sequence>
<feature type="compositionally biased region" description="Polar residues" evidence="1">
    <location>
        <begin position="1"/>
        <end position="37"/>
    </location>
</feature>
<proteinExistence type="predicted"/>
<feature type="region of interest" description="Disordered" evidence="1">
    <location>
        <begin position="1"/>
        <end position="47"/>
    </location>
</feature>
<evidence type="ECO:0000313" key="2">
    <source>
        <dbReference type="EMBL" id="SMX90021.1"/>
    </source>
</evidence>
<evidence type="ECO:0000256" key="1">
    <source>
        <dbReference type="SAM" id="MobiDB-lite"/>
    </source>
</evidence>
<dbReference type="EMBL" id="FXYY01000015">
    <property type="protein sequence ID" value="SMX90021.1"/>
    <property type="molecule type" value="Genomic_DNA"/>
</dbReference>
<protein>
    <submittedName>
        <fullName evidence="2">Uncharacterized protein</fullName>
    </submittedName>
</protein>
<name>A0A2H1JRF2_BRELN</name>
<accession>A0A2H1JRF2</accession>
<dbReference type="Proteomes" id="UP000234641">
    <property type="component" value="Unassembled WGS sequence"/>
</dbReference>
<evidence type="ECO:0000313" key="3">
    <source>
        <dbReference type="Proteomes" id="UP000234641"/>
    </source>
</evidence>
<reference evidence="2 3" key="1">
    <citation type="submission" date="2017-03" db="EMBL/GenBank/DDBJ databases">
        <authorList>
            <person name="Afonso C.L."/>
            <person name="Miller P.J."/>
            <person name="Scott M.A."/>
            <person name="Spackman E."/>
            <person name="Goraichik I."/>
            <person name="Dimitrov K.M."/>
            <person name="Suarez D.L."/>
            <person name="Swayne D.E."/>
        </authorList>
    </citation>
    <scope>NUCLEOTIDE SEQUENCE [LARGE SCALE GENOMIC DNA]</scope>
    <source>
        <strain evidence="2 3">ATCC 9172</strain>
    </source>
</reference>